<organism evidence="2 4">
    <name type="scientific">Puccinia graminis f. sp. tritici</name>
    <dbReference type="NCBI Taxonomy" id="56615"/>
    <lineage>
        <taxon>Eukaryota</taxon>
        <taxon>Fungi</taxon>
        <taxon>Dikarya</taxon>
        <taxon>Basidiomycota</taxon>
        <taxon>Pucciniomycotina</taxon>
        <taxon>Pucciniomycetes</taxon>
        <taxon>Pucciniales</taxon>
        <taxon>Pucciniaceae</taxon>
        <taxon>Puccinia</taxon>
    </lineage>
</organism>
<dbReference type="AlphaFoldDB" id="A0A5B0P9J2"/>
<comment type="caution">
    <text evidence="2">The sequence shown here is derived from an EMBL/GenBank/DDBJ whole genome shotgun (WGS) entry which is preliminary data.</text>
</comment>
<dbReference type="EMBL" id="VDEP01000173">
    <property type="protein sequence ID" value="KAA1126083.1"/>
    <property type="molecule type" value="Genomic_DNA"/>
</dbReference>
<feature type="signal peptide" evidence="1">
    <location>
        <begin position="1"/>
        <end position="23"/>
    </location>
</feature>
<dbReference type="Proteomes" id="UP000325313">
    <property type="component" value="Unassembled WGS sequence"/>
</dbReference>
<keyword evidence="1" id="KW-0732">Signal</keyword>
<evidence type="ECO:0000313" key="3">
    <source>
        <dbReference type="EMBL" id="KAA1126083.1"/>
    </source>
</evidence>
<protein>
    <submittedName>
        <fullName evidence="2">Uncharacterized protein</fullName>
    </submittedName>
</protein>
<name>A0A5B0P9J2_PUCGR</name>
<feature type="chain" id="PRO_5036366372" evidence="1">
    <location>
        <begin position="24"/>
        <end position="121"/>
    </location>
</feature>
<accession>A0A5B0P9J2</accession>
<evidence type="ECO:0000313" key="4">
    <source>
        <dbReference type="Proteomes" id="UP000324748"/>
    </source>
</evidence>
<proteinExistence type="predicted"/>
<reference evidence="4 5" key="1">
    <citation type="submission" date="2019-05" db="EMBL/GenBank/DDBJ databases">
        <title>Emergence of the Ug99 lineage of the wheat stem rust pathogen through somatic hybridization.</title>
        <authorList>
            <person name="Li F."/>
            <person name="Upadhyaya N.M."/>
            <person name="Sperschneider J."/>
            <person name="Matny O."/>
            <person name="Nguyen-Phuc H."/>
            <person name="Mago R."/>
            <person name="Raley C."/>
            <person name="Miller M.E."/>
            <person name="Silverstein K.A.T."/>
            <person name="Henningsen E."/>
            <person name="Hirsch C.D."/>
            <person name="Visser B."/>
            <person name="Pretorius Z.A."/>
            <person name="Steffenson B.J."/>
            <person name="Schwessinger B."/>
            <person name="Dodds P.N."/>
            <person name="Figueroa M."/>
        </authorList>
    </citation>
    <scope>NUCLEOTIDE SEQUENCE [LARGE SCALE GENOMIC DNA]</scope>
    <source>
        <strain evidence="2">21-0</strain>
        <strain evidence="3 5">Ug99</strain>
    </source>
</reference>
<evidence type="ECO:0000313" key="2">
    <source>
        <dbReference type="EMBL" id="KAA1097696.1"/>
    </source>
</evidence>
<gene>
    <name evidence="2" type="ORF">PGT21_017361</name>
    <name evidence="3" type="ORF">PGTUg99_021578</name>
</gene>
<keyword evidence="4" id="KW-1185">Reference proteome</keyword>
<dbReference type="Proteomes" id="UP000324748">
    <property type="component" value="Unassembled WGS sequence"/>
</dbReference>
<evidence type="ECO:0000256" key="1">
    <source>
        <dbReference type="SAM" id="SignalP"/>
    </source>
</evidence>
<dbReference type="EMBL" id="VSWC01000066">
    <property type="protein sequence ID" value="KAA1097696.1"/>
    <property type="molecule type" value="Genomic_DNA"/>
</dbReference>
<evidence type="ECO:0000313" key="5">
    <source>
        <dbReference type="Proteomes" id="UP000325313"/>
    </source>
</evidence>
<sequence>MSVDWRYHILGLLAFCFLYGIQCQGEFKQIDCLTAPLLETKPSETPKSSQAFKSAKNRQVFPFAMAIPVSKVRKGSQDPTCNPKDLADNITYEEIVKHFETIPQFYKQVNLFGNLEIFIQA</sequence>